<evidence type="ECO:0000256" key="1">
    <source>
        <dbReference type="ARBA" id="ARBA00000085"/>
    </source>
</evidence>
<dbReference type="InterPro" id="IPR003661">
    <property type="entry name" value="HisK_dim/P_dom"/>
</dbReference>
<evidence type="ECO:0000259" key="17">
    <source>
        <dbReference type="PROSITE" id="PS50885"/>
    </source>
</evidence>
<reference evidence="18 19" key="1">
    <citation type="submission" date="2020-10" db="EMBL/GenBank/DDBJ databases">
        <title>Ca. Dormibacterota MAGs.</title>
        <authorList>
            <person name="Montgomery K."/>
        </authorList>
    </citation>
    <scope>NUCLEOTIDE SEQUENCE [LARGE SCALE GENOMIC DNA]</scope>
    <source>
        <strain evidence="18">Mitchell_Peninsula_5</strain>
    </source>
</reference>
<evidence type="ECO:0000256" key="6">
    <source>
        <dbReference type="ARBA" id="ARBA00022553"/>
    </source>
</evidence>
<dbReference type="SMART" id="SM00388">
    <property type="entry name" value="HisKA"/>
    <property type="match status" value="1"/>
</dbReference>
<evidence type="ECO:0000313" key="18">
    <source>
        <dbReference type="EMBL" id="MBJ7608070.1"/>
    </source>
</evidence>
<comment type="catalytic activity">
    <reaction evidence="1">
        <text>ATP + protein L-histidine = ADP + protein N-phospho-L-histidine.</text>
        <dbReference type="EC" id="2.7.13.3"/>
    </reaction>
</comment>
<keyword evidence="4" id="KW-1003">Cell membrane</keyword>
<feature type="domain" description="Histidine kinase" evidence="16">
    <location>
        <begin position="252"/>
        <end position="466"/>
    </location>
</feature>
<dbReference type="PROSITE" id="PS50885">
    <property type="entry name" value="HAMP"/>
    <property type="match status" value="1"/>
</dbReference>
<dbReference type="InterPro" id="IPR050428">
    <property type="entry name" value="TCS_sensor_his_kinase"/>
</dbReference>
<dbReference type="CDD" id="cd00082">
    <property type="entry name" value="HisKA"/>
    <property type="match status" value="1"/>
</dbReference>
<keyword evidence="7 18" id="KW-0808">Transferase</keyword>
<organism evidence="18 19">
    <name type="scientific">Candidatus Amunia macphersoniae</name>
    <dbReference type="NCBI Taxonomy" id="3127014"/>
    <lineage>
        <taxon>Bacteria</taxon>
        <taxon>Bacillati</taxon>
        <taxon>Candidatus Dormiibacterota</taxon>
        <taxon>Candidatus Dormibacteria</taxon>
        <taxon>Candidatus Aeolococcales</taxon>
        <taxon>Candidatus Aeolococcaceae</taxon>
        <taxon>Candidatus Amunia</taxon>
    </lineage>
</organism>
<evidence type="ECO:0000256" key="2">
    <source>
        <dbReference type="ARBA" id="ARBA00004533"/>
    </source>
</evidence>
<evidence type="ECO:0000256" key="12">
    <source>
        <dbReference type="ARBA" id="ARBA00022989"/>
    </source>
</evidence>
<evidence type="ECO:0000256" key="11">
    <source>
        <dbReference type="ARBA" id="ARBA00022840"/>
    </source>
</evidence>
<evidence type="ECO:0000256" key="15">
    <source>
        <dbReference type="SAM" id="Phobius"/>
    </source>
</evidence>
<feature type="transmembrane region" description="Helical" evidence="15">
    <location>
        <begin position="169"/>
        <end position="190"/>
    </location>
</feature>
<evidence type="ECO:0000256" key="3">
    <source>
        <dbReference type="ARBA" id="ARBA00012438"/>
    </source>
</evidence>
<evidence type="ECO:0000259" key="16">
    <source>
        <dbReference type="PROSITE" id="PS50109"/>
    </source>
</evidence>
<sequence>MRRWLRGTRARLTITYAVIFALVAGLAAVAFSIYLTRLEAGAIDDSLTAQTQAVVSGIDSSNGRLSFQGGDVLPGQTAEGIAVDAILIDDRGHALDQSGQALPPAAVAPFAHDALAGSQPVFGTISIGNVQHRVRAQRVGTGGASGQNVALVVTRSTAEEQSSVRRTELLLIAVVVALTTVASILGYVVAGRALRPVRVIAATARDISERDLHRRIDLALPPDELGELAATFNEMLGRLEAAFASLQRFTADAAHELRAPLSVMLAEVQVSLRQERSAEDHRRSLRQVGEELERLSRLADHLLVLARADAGALRPRLEALDLADFLEERVDQWRPLISQHGLTVATELPDVGRLAADPELLRRLVDNLLSNAVAHTPSGGTISVSAAREGDWWGIEIADTGPGIPPPLRVDLFERFTRGDPARGRESGGAGLGMAICAAVAHAHGGSIALGPGPGARFIVRVPADGRARIEP</sequence>
<dbReference type="Gene3D" id="1.10.287.130">
    <property type="match status" value="1"/>
</dbReference>
<dbReference type="Pfam" id="PF02518">
    <property type="entry name" value="HATPase_c"/>
    <property type="match status" value="1"/>
</dbReference>
<keyword evidence="6" id="KW-0597">Phosphoprotein</keyword>
<dbReference type="InterPro" id="IPR003594">
    <property type="entry name" value="HATPase_dom"/>
</dbReference>
<keyword evidence="14 15" id="KW-0472">Membrane</keyword>
<dbReference type="InterPro" id="IPR036890">
    <property type="entry name" value="HATPase_C_sf"/>
</dbReference>
<dbReference type="Gene3D" id="6.10.340.10">
    <property type="match status" value="1"/>
</dbReference>
<dbReference type="SMART" id="SM00387">
    <property type="entry name" value="HATPase_c"/>
    <property type="match status" value="1"/>
</dbReference>
<dbReference type="AlphaFoldDB" id="A0A934KLL9"/>
<dbReference type="GO" id="GO:0005886">
    <property type="term" value="C:plasma membrane"/>
    <property type="evidence" value="ECO:0007669"/>
    <property type="project" value="UniProtKB-SubCell"/>
</dbReference>
<accession>A0A934KLL9</accession>
<evidence type="ECO:0000256" key="4">
    <source>
        <dbReference type="ARBA" id="ARBA00022475"/>
    </source>
</evidence>
<dbReference type="SMART" id="SM00304">
    <property type="entry name" value="HAMP"/>
    <property type="match status" value="1"/>
</dbReference>
<dbReference type="PRINTS" id="PR00344">
    <property type="entry name" value="BCTRLSENSOR"/>
</dbReference>
<evidence type="ECO:0000256" key="7">
    <source>
        <dbReference type="ARBA" id="ARBA00022679"/>
    </source>
</evidence>
<dbReference type="InterPro" id="IPR003660">
    <property type="entry name" value="HAMP_dom"/>
</dbReference>
<dbReference type="InterPro" id="IPR005467">
    <property type="entry name" value="His_kinase_dom"/>
</dbReference>
<dbReference type="SUPFAM" id="SSF55874">
    <property type="entry name" value="ATPase domain of HSP90 chaperone/DNA topoisomerase II/histidine kinase"/>
    <property type="match status" value="1"/>
</dbReference>
<dbReference type="CDD" id="cd06225">
    <property type="entry name" value="HAMP"/>
    <property type="match status" value="1"/>
</dbReference>
<dbReference type="PANTHER" id="PTHR45436:SF5">
    <property type="entry name" value="SENSOR HISTIDINE KINASE TRCS"/>
    <property type="match status" value="1"/>
</dbReference>
<proteinExistence type="predicted"/>
<dbReference type="Pfam" id="PF00672">
    <property type="entry name" value="HAMP"/>
    <property type="match status" value="1"/>
</dbReference>
<feature type="domain" description="HAMP" evidence="17">
    <location>
        <begin position="191"/>
        <end position="244"/>
    </location>
</feature>
<keyword evidence="10 18" id="KW-0418">Kinase</keyword>
<keyword evidence="11" id="KW-0067">ATP-binding</keyword>
<dbReference type="SUPFAM" id="SSF47384">
    <property type="entry name" value="Homodimeric domain of signal transducing histidine kinase"/>
    <property type="match status" value="1"/>
</dbReference>
<dbReference type="NCBIfam" id="TIGR01386">
    <property type="entry name" value="cztS_silS_copS"/>
    <property type="match status" value="1"/>
</dbReference>
<dbReference type="SUPFAM" id="SSF158472">
    <property type="entry name" value="HAMP domain-like"/>
    <property type="match status" value="1"/>
</dbReference>
<comment type="caution">
    <text evidence="18">The sequence shown here is derived from an EMBL/GenBank/DDBJ whole genome shotgun (WGS) entry which is preliminary data.</text>
</comment>
<feature type="transmembrane region" description="Helical" evidence="15">
    <location>
        <begin position="12"/>
        <end position="35"/>
    </location>
</feature>
<evidence type="ECO:0000256" key="8">
    <source>
        <dbReference type="ARBA" id="ARBA00022692"/>
    </source>
</evidence>
<keyword evidence="5" id="KW-0997">Cell inner membrane</keyword>
<dbReference type="GO" id="GO:0000155">
    <property type="term" value="F:phosphorelay sensor kinase activity"/>
    <property type="evidence" value="ECO:0007669"/>
    <property type="project" value="InterPro"/>
</dbReference>
<gene>
    <name evidence="18" type="ORF">JF887_01380</name>
</gene>
<dbReference type="CDD" id="cd00075">
    <property type="entry name" value="HATPase"/>
    <property type="match status" value="1"/>
</dbReference>
<evidence type="ECO:0000256" key="9">
    <source>
        <dbReference type="ARBA" id="ARBA00022741"/>
    </source>
</evidence>
<evidence type="ECO:0000313" key="19">
    <source>
        <dbReference type="Proteomes" id="UP000614410"/>
    </source>
</evidence>
<dbReference type="EC" id="2.7.13.3" evidence="3"/>
<evidence type="ECO:0000256" key="14">
    <source>
        <dbReference type="ARBA" id="ARBA00023136"/>
    </source>
</evidence>
<dbReference type="PROSITE" id="PS50109">
    <property type="entry name" value="HIS_KIN"/>
    <property type="match status" value="1"/>
</dbReference>
<dbReference type="InterPro" id="IPR004358">
    <property type="entry name" value="Sig_transdc_His_kin-like_C"/>
</dbReference>
<dbReference type="EMBL" id="JAEKNN010000006">
    <property type="protein sequence ID" value="MBJ7608070.1"/>
    <property type="molecule type" value="Genomic_DNA"/>
</dbReference>
<dbReference type="InterPro" id="IPR036097">
    <property type="entry name" value="HisK_dim/P_sf"/>
</dbReference>
<dbReference type="Gene3D" id="3.30.565.10">
    <property type="entry name" value="Histidine kinase-like ATPase, C-terminal domain"/>
    <property type="match status" value="1"/>
</dbReference>
<dbReference type="Pfam" id="PF00512">
    <property type="entry name" value="HisKA"/>
    <property type="match status" value="1"/>
</dbReference>
<keyword evidence="8 15" id="KW-0812">Transmembrane</keyword>
<dbReference type="InterPro" id="IPR006290">
    <property type="entry name" value="CztS_silS_copS"/>
</dbReference>
<name>A0A934KLL9_9BACT</name>
<evidence type="ECO:0000256" key="5">
    <source>
        <dbReference type="ARBA" id="ARBA00022519"/>
    </source>
</evidence>
<keyword evidence="9" id="KW-0547">Nucleotide-binding</keyword>
<dbReference type="GO" id="GO:0005524">
    <property type="term" value="F:ATP binding"/>
    <property type="evidence" value="ECO:0007669"/>
    <property type="project" value="UniProtKB-KW"/>
</dbReference>
<dbReference type="Proteomes" id="UP000614410">
    <property type="component" value="Unassembled WGS sequence"/>
</dbReference>
<comment type="subcellular location">
    <subcellularLocation>
        <location evidence="2">Cell inner membrane</location>
    </subcellularLocation>
</comment>
<evidence type="ECO:0000256" key="10">
    <source>
        <dbReference type="ARBA" id="ARBA00022777"/>
    </source>
</evidence>
<evidence type="ECO:0000256" key="13">
    <source>
        <dbReference type="ARBA" id="ARBA00023012"/>
    </source>
</evidence>
<keyword evidence="13" id="KW-0902">Two-component regulatory system</keyword>
<keyword evidence="12 15" id="KW-1133">Transmembrane helix</keyword>
<dbReference type="PANTHER" id="PTHR45436">
    <property type="entry name" value="SENSOR HISTIDINE KINASE YKOH"/>
    <property type="match status" value="1"/>
</dbReference>
<protein>
    <recommendedName>
        <fullName evidence="3">histidine kinase</fullName>
        <ecNumber evidence="3">2.7.13.3</ecNumber>
    </recommendedName>
</protein>